<reference evidence="1 2" key="1">
    <citation type="submission" date="2007-01" db="EMBL/GenBank/DDBJ databases">
        <authorList>
            <person name="Haygood M."/>
            <person name="Podell S."/>
            <person name="Anderson C."/>
            <person name="Hopkinson B."/>
            <person name="Roe K."/>
            <person name="Barbeau K."/>
            <person name="Gaasterland T."/>
            <person name="Ferriera S."/>
            <person name="Johnson J."/>
            <person name="Kravitz S."/>
            <person name="Beeson K."/>
            <person name="Sutton G."/>
            <person name="Rogers Y.-H."/>
            <person name="Friedman R."/>
            <person name="Frazier M."/>
            <person name="Venter J.C."/>
        </authorList>
    </citation>
    <scope>NUCLEOTIDE SEQUENCE [LARGE SCALE GENOMIC DNA]</scope>
    <source>
        <strain evidence="1 2">ATCC 23134</strain>
    </source>
</reference>
<evidence type="ECO:0000313" key="1">
    <source>
        <dbReference type="EMBL" id="EAY26345.1"/>
    </source>
</evidence>
<organism evidence="1 2">
    <name type="scientific">Microscilla marina ATCC 23134</name>
    <dbReference type="NCBI Taxonomy" id="313606"/>
    <lineage>
        <taxon>Bacteria</taxon>
        <taxon>Pseudomonadati</taxon>
        <taxon>Bacteroidota</taxon>
        <taxon>Cytophagia</taxon>
        <taxon>Cytophagales</taxon>
        <taxon>Microscillaceae</taxon>
        <taxon>Microscilla</taxon>
    </lineage>
</organism>
<accession>A1ZTC3</accession>
<gene>
    <name evidence="1" type="ORF">M23134_04623</name>
</gene>
<dbReference type="Proteomes" id="UP000004095">
    <property type="component" value="Unassembled WGS sequence"/>
</dbReference>
<name>A1ZTC3_MICM2</name>
<keyword evidence="2" id="KW-1185">Reference proteome</keyword>
<evidence type="ECO:0000313" key="2">
    <source>
        <dbReference type="Proteomes" id="UP000004095"/>
    </source>
</evidence>
<dbReference type="AlphaFoldDB" id="A1ZTC3"/>
<dbReference type="EMBL" id="AAWS01000035">
    <property type="protein sequence ID" value="EAY26345.1"/>
    <property type="molecule type" value="Genomic_DNA"/>
</dbReference>
<comment type="caution">
    <text evidence="1">The sequence shown here is derived from an EMBL/GenBank/DDBJ whole genome shotgun (WGS) entry which is preliminary data.</text>
</comment>
<sequence length="54" mass="6286">MLFNKNNRIKAIKLSKANRVVNQPFRQSNARLTQNKTLLAHNNNQYSESQSQEV</sequence>
<protein>
    <submittedName>
        <fullName evidence="1">Uncharacterized protein</fullName>
    </submittedName>
</protein>
<proteinExistence type="predicted"/>